<keyword evidence="2" id="KW-0813">Transport</keyword>
<dbReference type="Pfam" id="PF07690">
    <property type="entry name" value="MFS_1"/>
    <property type="match status" value="1"/>
</dbReference>
<feature type="transmembrane region" description="Helical" evidence="7">
    <location>
        <begin position="292"/>
        <end position="314"/>
    </location>
</feature>
<dbReference type="InterPro" id="IPR050189">
    <property type="entry name" value="MFS_Efflux_Transporters"/>
</dbReference>
<feature type="transmembrane region" description="Helical" evidence="7">
    <location>
        <begin position="359"/>
        <end position="378"/>
    </location>
</feature>
<feature type="transmembrane region" description="Helical" evidence="7">
    <location>
        <begin position="100"/>
        <end position="118"/>
    </location>
</feature>
<evidence type="ECO:0000256" key="3">
    <source>
        <dbReference type="ARBA" id="ARBA00022475"/>
    </source>
</evidence>
<evidence type="ECO:0000256" key="7">
    <source>
        <dbReference type="SAM" id="Phobius"/>
    </source>
</evidence>
<sequence length="390" mass="40732">MNRLTMYLVTLGVFLTATSELVVSGILYPISEDLHISLALAGQLITAYSLSFAIGTPILVSLTARMDRKKVLLGSLLVYIAGSLVSFASHDIWLLMGSRVLLGVSSGVYLVSAMGAAAKLTPPEHLGRAIGTIVLGFSSAMVLGVPIGIMIANALSWQAIFLLLALLSLLIVFLLARLLPNVEGDEPVPFHQQFKVLGSVVIVSALLLTLFRESGNSVLFTFIAAFLQDIFRIPPAGISIVMLVFGVLGAVGAKLGGYGVDRFGASKVIIASMMIHIGVFAILPLLHSPLIGLPFIGMMVISMFAAGPAVQSYFIQQAPGSPNLILSLNTSIIHLGLAAGAGAGGFMVNASSTLQYHPWLGALVLALGLAAGLVSFSAGRRKPLSESPAA</sequence>
<evidence type="ECO:0000256" key="4">
    <source>
        <dbReference type="ARBA" id="ARBA00022692"/>
    </source>
</evidence>
<dbReference type="EMBL" id="JAGGKI010000008">
    <property type="protein sequence ID" value="MBP1894241.1"/>
    <property type="molecule type" value="Genomic_DNA"/>
</dbReference>
<protein>
    <submittedName>
        <fullName evidence="9">DHA1 family putative efflux transporter-like MFS transporter</fullName>
    </submittedName>
</protein>
<feature type="transmembrane region" description="Helical" evidence="7">
    <location>
        <begin position="71"/>
        <end position="88"/>
    </location>
</feature>
<dbReference type="PANTHER" id="PTHR43124:SF10">
    <property type="entry name" value="PURINE EFFLUX PUMP PBUE"/>
    <property type="match status" value="1"/>
</dbReference>
<proteinExistence type="predicted"/>
<name>A0ABS4FDA9_9BACL</name>
<dbReference type="RefSeq" id="WP_007127591.1">
    <property type="nucleotide sequence ID" value="NZ_CP139098.1"/>
</dbReference>
<feature type="transmembrane region" description="Helical" evidence="7">
    <location>
        <begin position="36"/>
        <end position="59"/>
    </location>
</feature>
<keyword evidence="10" id="KW-1185">Reference proteome</keyword>
<dbReference type="PROSITE" id="PS50850">
    <property type="entry name" value="MFS"/>
    <property type="match status" value="1"/>
</dbReference>
<evidence type="ECO:0000256" key="5">
    <source>
        <dbReference type="ARBA" id="ARBA00022989"/>
    </source>
</evidence>
<feature type="transmembrane region" description="Helical" evidence="7">
    <location>
        <begin position="7"/>
        <end position="30"/>
    </location>
</feature>
<reference evidence="9 10" key="1">
    <citation type="submission" date="2021-03" db="EMBL/GenBank/DDBJ databases">
        <title>Genomic Encyclopedia of Type Strains, Phase IV (KMG-IV): sequencing the most valuable type-strain genomes for metagenomic binning, comparative biology and taxonomic classification.</title>
        <authorList>
            <person name="Goeker M."/>
        </authorList>
    </citation>
    <scope>NUCLEOTIDE SEQUENCE [LARGE SCALE GENOMIC DNA]</scope>
    <source>
        <strain evidence="9 10">DSM 15596</strain>
    </source>
</reference>
<accession>A0ABS4FDA9</accession>
<organism evidence="9 10">
    <name type="scientific">Paenibacillus lactis</name>
    <dbReference type="NCBI Taxonomy" id="228574"/>
    <lineage>
        <taxon>Bacteria</taxon>
        <taxon>Bacillati</taxon>
        <taxon>Bacillota</taxon>
        <taxon>Bacilli</taxon>
        <taxon>Bacillales</taxon>
        <taxon>Paenibacillaceae</taxon>
        <taxon>Paenibacillus</taxon>
    </lineage>
</organism>
<evidence type="ECO:0000313" key="9">
    <source>
        <dbReference type="EMBL" id="MBP1894241.1"/>
    </source>
</evidence>
<dbReference type="GeneID" id="95405288"/>
<keyword evidence="6 7" id="KW-0472">Membrane</keyword>
<gene>
    <name evidence="9" type="ORF">J2Z18_003344</name>
</gene>
<dbReference type="Gene3D" id="1.20.1250.20">
    <property type="entry name" value="MFS general substrate transporter like domains"/>
    <property type="match status" value="2"/>
</dbReference>
<evidence type="ECO:0000256" key="6">
    <source>
        <dbReference type="ARBA" id="ARBA00023136"/>
    </source>
</evidence>
<feature type="transmembrane region" description="Helical" evidence="7">
    <location>
        <begin position="130"/>
        <end position="151"/>
    </location>
</feature>
<feature type="transmembrane region" description="Helical" evidence="7">
    <location>
        <begin position="326"/>
        <end position="347"/>
    </location>
</feature>
<dbReference type="CDD" id="cd17324">
    <property type="entry name" value="MFS_NepI_like"/>
    <property type="match status" value="1"/>
</dbReference>
<comment type="subcellular location">
    <subcellularLocation>
        <location evidence="1">Cell membrane</location>
        <topology evidence="1">Multi-pass membrane protein</topology>
    </subcellularLocation>
</comment>
<feature type="transmembrane region" description="Helical" evidence="7">
    <location>
        <begin position="268"/>
        <end position="286"/>
    </location>
</feature>
<feature type="transmembrane region" description="Helical" evidence="7">
    <location>
        <begin position="157"/>
        <end position="179"/>
    </location>
</feature>
<feature type="transmembrane region" description="Helical" evidence="7">
    <location>
        <begin position="233"/>
        <end position="256"/>
    </location>
</feature>
<feature type="transmembrane region" description="Helical" evidence="7">
    <location>
        <begin position="200"/>
        <end position="227"/>
    </location>
</feature>
<comment type="caution">
    <text evidence="9">The sequence shown here is derived from an EMBL/GenBank/DDBJ whole genome shotgun (WGS) entry which is preliminary data.</text>
</comment>
<evidence type="ECO:0000256" key="2">
    <source>
        <dbReference type="ARBA" id="ARBA00022448"/>
    </source>
</evidence>
<feature type="domain" description="Major facilitator superfamily (MFS) profile" evidence="8">
    <location>
        <begin position="5"/>
        <end position="390"/>
    </location>
</feature>
<dbReference type="InterPro" id="IPR020846">
    <property type="entry name" value="MFS_dom"/>
</dbReference>
<keyword evidence="4 7" id="KW-0812">Transmembrane</keyword>
<evidence type="ECO:0000313" key="10">
    <source>
        <dbReference type="Proteomes" id="UP000706926"/>
    </source>
</evidence>
<dbReference type="InterPro" id="IPR036259">
    <property type="entry name" value="MFS_trans_sf"/>
</dbReference>
<keyword evidence="5 7" id="KW-1133">Transmembrane helix</keyword>
<dbReference type="PANTHER" id="PTHR43124">
    <property type="entry name" value="PURINE EFFLUX PUMP PBUE"/>
    <property type="match status" value="1"/>
</dbReference>
<dbReference type="InterPro" id="IPR011701">
    <property type="entry name" value="MFS"/>
</dbReference>
<dbReference type="SUPFAM" id="SSF103473">
    <property type="entry name" value="MFS general substrate transporter"/>
    <property type="match status" value="1"/>
</dbReference>
<dbReference type="Proteomes" id="UP000706926">
    <property type="component" value="Unassembled WGS sequence"/>
</dbReference>
<evidence type="ECO:0000259" key="8">
    <source>
        <dbReference type="PROSITE" id="PS50850"/>
    </source>
</evidence>
<keyword evidence="3" id="KW-1003">Cell membrane</keyword>
<evidence type="ECO:0000256" key="1">
    <source>
        <dbReference type="ARBA" id="ARBA00004651"/>
    </source>
</evidence>